<comment type="caution">
    <text evidence="4">The sequence shown here is derived from an EMBL/GenBank/DDBJ whole genome shotgun (WGS) entry which is preliminary data.</text>
</comment>
<sequence>MEIKIEPAKKEDARRLLEIYTPYILNTAITFEYTIPSVEEFAQRIENTLINYPYLVAKKDDLIIGYAYTSAFKSRAAYDWAVETSIYIDMGYRGLGIGKLLYDELEKITKLQNVLNMNACIAIPDEGSVIFHKKMGYLEVAHFHQCGYKFDKWYDMIWMEKIVGEHILNPPKVIPFSLLGYFN</sequence>
<dbReference type="RefSeq" id="WP_117604849.1">
    <property type="nucleotide sequence ID" value="NZ_CAUWNQ010000149.1"/>
</dbReference>
<proteinExistence type="predicted"/>
<keyword evidence="2" id="KW-0012">Acyltransferase</keyword>
<dbReference type="PANTHER" id="PTHR43072:SF23">
    <property type="entry name" value="UPF0039 PROTEIN C11D3.02C"/>
    <property type="match status" value="1"/>
</dbReference>
<protein>
    <submittedName>
        <fullName evidence="4">N-acetyltransferase</fullName>
    </submittedName>
</protein>
<dbReference type="GO" id="GO:0016747">
    <property type="term" value="F:acyltransferase activity, transferring groups other than amino-acyl groups"/>
    <property type="evidence" value="ECO:0007669"/>
    <property type="project" value="InterPro"/>
</dbReference>
<evidence type="ECO:0000256" key="2">
    <source>
        <dbReference type="ARBA" id="ARBA00023315"/>
    </source>
</evidence>
<dbReference type="InterPro" id="IPR016181">
    <property type="entry name" value="Acyl_CoA_acyltransferase"/>
</dbReference>
<evidence type="ECO:0000313" key="4">
    <source>
        <dbReference type="EMBL" id="RGO10333.1"/>
    </source>
</evidence>
<dbReference type="CDD" id="cd04301">
    <property type="entry name" value="NAT_SF"/>
    <property type="match status" value="1"/>
</dbReference>
<dbReference type="Pfam" id="PF13420">
    <property type="entry name" value="Acetyltransf_4"/>
    <property type="match status" value="1"/>
</dbReference>
<evidence type="ECO:0000259" key="3">
    <source>
        <dbReference type="PROSITE" id="PS51186"/>
    </source>
</evidence>
<dbReference type="Proteomes" id="UP000261087">
    <property type="component" value="Unassembled WGS sequence"/>
</dbReference>
<evidence type="ECO:0000313" key="5">
    <source>
        <dbReference type="Proteomes" id="UP000261087"/>
    </source>
</evidence>
<name>A0A3E5FQJ1_9FIRM</name>
<keyword evidence="1 4" id="KW-0808">Transferase</keyword>
<dbReference type="SUPFAM" id="SSF55729">
    <property type="entry name" value="Acyl-CoA N-acyltransferases (Nat)"/>
    <property type="match status" value="1"/>
</dbReference>
<dbReference type="PANTHER" id="PTHR43072">
    <property type="entry name" value="N-ACETYLTRANSFERASE"/>
    <property type="match status" value="1"/>
</dbReference>
<dbReference type="InterPro" id="IPR000182">
    <property type="entry name" value="GNAT_dom"/>
</dbReference>
<gene>
    <name evidence="4" type="ORF">DXB31_05745</name>
</gene>
<organism evidence="4 5">
    <name type="scientific">Thomasclavelia spiroformis</name>
    <dbReference type="NCBI Taxonomy" id="29348"/>
    <lineage>
        <taxon>Bacteria</taxon>
        <taxon>Bacillati</taxon>
        <taxon>Bacillota</taxon>
        <taxon>Erysipelotrichia</taxon>
        <taxon>Erysipelotrichales</taxon>
        <taxon>Coprobacillaceae</taxon>
        <taxon>Thomasclavelia</taxon>
    </lineage>
</organism>
<dbReference type="Gene3D" id="3.40.630.30">
    <property type="match status" value="1"/>
</dbReference>
<reference evidence="4 5" key="1">
    <citation type="submission" date="2018-08" db="EMBL/GenBank/DDBJ databases">
        <title>A genome reference for cultivated species of the human gut microbiota.</title>
        <authorList>
            <person name="Zou Y."/>
            <person name="Xue W."/>
            <person name="Luo G."/>
        </authorList>
    </citation>
    <scope>NUCLEOTIDE SEQUENCE [LARGE SCALE GENOMIC DNA]</scope>
    <source>
        <strain evidence="4 5">OM02-6</strain>
    </source>
</reference>
<dbReference type="EMBL" id="QSVF01000011">
    <property type="protein sequence ID" value="RGO10333.1"/>
    <property type="molecule type" value="Genomic_DNA"/>
</dbReference>
<feature type="domain" description="N-acetyltransferase" evidence="3">
    <location>
        <begin position="3"/>
        <end position="164"/>
    </location>
</feature>
<accession>A0A3E5FQJ1</accession>
<evidence type="ECO:0000256" key="1">
    <source>
        <dbReference type="ARBA" id="ARBA00022679"/>
    </source>
</evidence>
<dbReference type="AlphaFoldDB" id="A0A3E5FQJ1"/>
<dbReference type="PROSITE" id="PS51186">
    <property type="entry name" value="GNAT"/>
    <property type="match status" value="1"/>
</dbReference>